<proteinExistence type="predicted"/>
<dbReference type="InterPro" id="IPR012674">
    <property type="entry name" value="Calycin"/>
</dbReference>
<protein>
    <submittedName>
        <fullName evidence="1">DUF1934 domain-containing protein</fullName>
    </submittedName>
</protein>
<dbReference type="Gene3D" id="2.40.128.20">
    <property type="match status" value="1"/>
</dbReference>
<dbReference type="RefSeq" id="WP_252780401.1">
    <property type="nucleotide sequence ID" value="NZ_CP097478.1"/>
</dbReference>
<dbReference type="Pfam" id="PF09148">
    <property type="entry name" value="DUF1934"/>
    <property type="match status" value="1"/>
</dbReference>
<dbReference type="SUPFAM" id="SSF50814">
    <property type="entry name" value="Lipocalins"/>
    <property type="match status" value="1"/>
</dbReference>
<reference evidence="1" key="1">
    <citation type="submission" date="2022-05" db="EMBL/GenBank/DDBJ databases">
        <authorList>
            <person name="Oliphant S.A."/>
            <person name="Watson-Haigh N.S."/>
            <person name="Sumby K.M."/>
            <person name="Gardner J.M."/>
            <person name="Jiranek V."/>
        </authorList>
    </citation>
    <scope>NUCLEOTIDE SEQUENCE</scope>
    <source>
        <strain evidence="1">Ru20-1</strain>
    </source>
</reference>
<name>A0ABY5C651_9LACO</name>
<accession>A0ABY5C651</accession>
<dbReference type="EMBL" id="CP097478">
    <property type="protein sequence ID" value="USS93539.1"/>
    <property type="molecule type" value="Genomic_DNA"/>
</dbReference>
<evidence type="ECO:0000313" key="1">
    <source>
        <dbReference type="EMBL" id="USS93539.1"/>
    </source>
</evidence>
<organism evidence="1 2">
    <name type="scientific">Fructilactobacillus ixorae</name>
    <dbReference type="NCBI Taxonomy" id="1750535"/>
    <lineage>
        <taxon>Bacteria</taxon>
        <taxon>Bacillati</taxon>
        <taxon>Bacillota</taxon>
        <taxon>Bacilli</taxon>
        <taxon>Lactobacillales</taxon>
        <taxon>Lactobacillaceae</taxon>
        <taxon>Fructilactobacillus</taxon>
    </lineage>
</organism>
<gene>
    <name evidence="1" type="ORF">M8332_01360</name>
</gene>
<dbReference type="Proteomes" id="UP001057532">
    <property type="component" value="Chromosome"/>
</dbReference>
<keyword evidence="2" id="KW-1185">Reference proteome</keyword>
<dbReference type="InterPro" id="IPR015231">
    <property type="entry name" value="DUF1934"/>
</dbReference>
<sequence length="144" mass="16219">MVQSQPGHPVHIEGHTILHQAGEQEEYNFTGTGQLVQLGETIYLRFNEQNERPAVPVTYKIDGDESLRISRRGESHLTLHLKPGQRTNNVDVTPYGKLELAAETTSLRLAIDLEQRTGSIAADYQIFTDGTEVGNHQIRLHFYP</sequence>
<evidence type="ECO:0000313" key="2">
    <source>
        <dbReference type="Proteomes" id="UP001057532"/>
    </source>
</evidence>